<name>A0A376GXX8_ENTGA</name>
<dbReference type="PROSITE" id="PS51257">
    <property type="entry name" value="PROKAR_LIPOPROTEIN"/>
    <property type="match status" value="1"/>
</dbReference>
<dbReference type="InterPro" id="IPR002901">
    <property type="entry name" value="MGlyc_endo_b_GlcNAc-like_dom"/>
</dbReference>
<dbReference type="Pfam" id="PF01832">
    <property type="entry name" value="Glucosaminidase"/>
    <property type="match status" value="1"/>
</dbReference>
<dbReference type="Proteomes" id="UP000254807">
    <property type="component" value="Unassembled WGS sequence"/>
</dbReference>
<dbReference type="RefSeq" id="WP_060815640.1">
    <property type="nucleotide sequence ID" value="NZ_JBHULA010000040.1"/>
</dbReference>
<dbReference type="Gene3D" id="1.10.530.10">
    <property type="match status" value="1"/>
</dbReference>
<evidence type="ECO:0000256" key="1">
    <source>
        <dbReference type="ARBA" id="ARBA00010266"/>
    </source>
</evidence>
<protein>
    <submittedName>
        <fullName evidence="3">Mannosyl-glycoprotein endo-beta-N-acetylglucosaminidase</fullName>
        <ecNumber evidence="3">3.2.1.96</ecNumber>
    </submittedName>
</protein>
<reference evidence="3 4" key="1">
    <citation type="submission" date="2018-06" db="EMBL/GenBank/DDBJ databases">
        <authorList>
            <consortium name="Pathogen Informatics"/>
            <person name="Doyle S."/>
        </authorList>
    </citation>
    <scope>NUCLEOTIDE SEQUENCE [LARGE SCALE GENOMIC DNA]</scope>
    <source>
        <strain evidence="3 4">NCTC12360</strain>
    </source>
</reference>
<proteinExistence type="inferred from homology"/>
<dbReference type="OrthoDB" id="2328223at2"/>
<evidence type="ECO:0000313" key="3">
    <source>
        <dbReference type="EMBL" id="STD83377.1"/>
    </source>
</evidence>
<dbReference type="Pfam" id="PF05257">
    <property type="entry name" value="CHAP"/>
    <property type="match status" value="1"/>
</dbReference>
<dbReference type="InterPro" id="IPR038765">
    <property type="entry name" value="Papain-like_cys_pep_sf"/>
</dbReference>
<gene>
    <name evidence="3" type="ORF">NCTC12360_01842</name>
</gene>
<accession>A0A376GXX8</accession>
<dbReference type="EMBL" id="UFYW01000001">
    <property type="protein sequence ID" value="STD83377.1"/>
    <property type="molecule type" value="Genomic_DNA"/>
</dbReference>
<evidence type="ECO:0000313" key="4">
    <source>
        <dbReference type="Proteomes" id="UP000254807"/>
    </source>
</evidence>
<dbReference type="EC" id="3.2.1.96" evidence="3"/>
<organism evidence="3 4">
    <name type="scientific">Enterococcus gallinarum</name>
    <dbReference type="NCBI Taxonomy" id="1353"/>
    <lineage>
        <taxon>Bacteria</taxon>
        <taxon>Bacillati</taxon>
        <taxon>Bacillota</taxon>
        <taxon>Bacilli</taxon>
        <taxon>Lactobacillales</taxon>
        <taxon>Enterococcaceae</taxon>
        <taxon>Enterococcus</taxon>
    </lineage>
</organism>
<feature type="domain" description="Peptidase C51" evidence="2">
    <location>
        <begin position="221"/>
        <end position="363"/>
    </location>
</feature>
<keyword evidence="3" id="KW-0378">Hydrolase</keyword>
<keyword evidence="4" id="KW-1185">Reference proteome</keyword>
<dbReference type="AlphaFoldDB" id="A0A376GXX8"/>
<dbReference type="PROSITE" id="PS50911">
    <property type="entry name" value="CHAP"/>
    <property type="match status" value="1"/>
</dbReference>
<sequence length="363" mass="39201">MKKLFFLSGVFLISCLFLLLVLVGLSGDYSTKQTASTSGVAYTGKYIESLPLFKEIKGRGPITDEHAQAAVGAAVKYHLLPSVILSQLGWESSYGQSHSGKNDTNFFGITWFSGCPYPQGSARGVGGSEGGFYMKFPNLKACYDYYGFMVASQSNFNPCVGNKDPGSCLLILGRGGYAAVGISEGSAYYQGAMGIIKSYNLTEYDAFAIQHWQSLPTKSTPISGKSKGNAKILDRMIGQSVYNGECYGGTAWYVSQLGGPQLMGSGHSFAMLIGEDYDWAAYGWQVIMNPKPSDLQPGDVINWQAGGALSPGIYGHTGIITDVSNGGQSFSSVEQNAEQGRIMARYQRTYNQTQIRSLVRKVK</sequence>
<dbReference type="InterPro" id="IPR007921">
    <property type="entry name" value="CHAP_dom"/>
</dbReference>
<dbReference type="SUPFAM" id="SSF54001">
    <property type="entry name" value="Cysteine proteinases"/>
    <property type="match status" value="1"/>
</dbReference>
<dbReference type="GO" id="GO:0004040">
    <property type="term" value="F:amidase activity"/>
    <property type="evidence" value="ECO:0007669"/>
    <property type="project" value="InterPro"/>
</dbReference>
<comment type="similarity">
    <text evidence="1">Belongs to the glycosyl hydrolase 73 family.</text>
</comment>
<dbReference type="GO" id="GO:0033925">
    <property type="term" value="F:mannosyl-glycoprotein endo-beta-N-acetylglucosaminidase activity"/>
    <property type="evidence" value="ECO:0007669"/>
    <property type="project" value="UniProtKB-EC"/>
</dbReference>
<dbReference type="Gene3D" id="3.90.1720.60">
    <property type="match status" value="1"/>
</dbReference>
<keyword evidence="3" id="KW-0326">Glycosidase</keyword>
<evidence type="ECO:0000259" key="2">
    <source>
        <dbReference type="PROSITE" id="PS50911"/>
    </source>
</evidence>